<keyword evidence="4" id="KW-1185">Reference proteome</keyword>
<dbReference type="EMBL" id="CP041765">
    <property type="protein sequence ID" value="QDQ96102.1"/>
    <property type="molecule type" value="Genomic_DNA"/>
</dbReference>
<feature type="domain" description="Penicillin-binding protein transpeptidase" evidence="1">
    <location>
        <begin position="164"/>
        <end position="489"/>
    </location>
</feature>
<evidence type="ECO:0000313" key="3">
    <source>
        <dbReference type="EMBL" id="QDQ96102.1"/>
    </source>
</evidence>
<dbReference type="AlphaFoldDB" id="A0A516WZ41"/>
<dbReference type="InterPro" id="IPR012338">
    <property type="entry name" value="Beta-lactam/transpept-like"/>
</dbReference>
<sequence>MNTPMRRVAMLVMAMVVVLLAGVTYLQVFKADELRADPRNQRVLVDEYSRQRGQISADGQVLAASTETDDRFKFLRVYPENPNAPTSPEANAPVTGFYSLNYASSGLEKAEDQILSGSDDRLFGNRLFDLVSGRNPRGGNVETTINPVLQQVAYDQLTAQDLTGSVVALDPRTGAILAMVSAPSYDPNLLAGHDGSEVAENWNRLHTDPRSPMLNRAISQTYPPGSTFKVVTSAAALEDGATINDPLTAAAGLTLPGTNTVLHNYADERCGPGDTVPMIEAFARSCNAAFAELGIKYGADALRDTAEDFGFGPDTPSIPLPVADSTVGTIPDAAALGQSSIGQRDVALTPLQNAVIAATVANGGVRMQPYLVDELEGPDLKTLSTTSPTSPGQAIPPDVAGELTEMMIASEQDTTGAGSVPGVQIASKTGTAEHGSTPKQTPPHGWYIAFAPAQNPVIAVAVIVEDGGNAGLSATGGKIASPIGRAVIEAAVQGGQ</sequence>
<dbReference type="InterPro" id="IPR050515">
    <property type="entry name" value="Beta-lactam/transpept"/>
</dbReference>
<dbReference type="GO" id="GO:0071555">
    <property type="term" value="P:cell wall organization"/>
    <property type="evidence" value="ECO:0007669"/>
    <property type="project" value="TreeGrafter"/>
</dbReference>
<dbReference type="Gene3D" id="3.90.1310.10">
    <property type="entry name" value="Penicillin-binding protein 2a (Domain 2)"/>
    <property type="match status" value="1"/>
</dbReference>
<dbReference type="InterPro" id="IPR001460">
    <property type="entry name" value="PCN-bd_Tpept"/>
</dbReference>
<dbReference type="Pfam" id="PF21922">
    <property type="entry name" value="PBP_dimer_2"/>
    <property type="match status" value="1"/>
</dbReference>
<dbReference type="OrthoDB" id="9766847at2"/>
<dbReference type="GO" id="GO:0071972">
    <property type="term" value="F:peptidoglycan L,D-transpeptidase activity"/>
    <property type="evidence" value="ECO:0007669"/>
    <property type="project" value="TreeGrafter"/>
</dbReference>
<reference evidence="3 4" key="2">
    <citation type="submission" date="2019-07" db="EMBL/GenBank/DDBJ databases">
        <authorList>
            <person name="Huang Y."/>
        </authorList>
    </citation>
    <scope>NUCLEOTIDE SEQUENCE [LARGE SCALE GENOMIC DNA]</scope>
    <source>
        <strain evidence="3 4">HY188</strain>
    </source>
</reference>
<accession>A0A516WZ41</accession>
<dbReference type="Pfam" id="PF00905">
    <property type="entry name" value="Transpeptidase"/>
    <property type="match status" value="1"/>
</dbReference>
<reference evidence="3 4" key="1">
    <citation type="submission" date="2019-07" db="EMBL/GenBank/DDBJ databases">
        <title>Tomitella cavernea sp. nov., an actinomycete isolated from soil.</title>
        <authorList>
            <person name="Cheng J."/>
        </authorList>
    </citation>
    <scope>NUCLEOTIDE SEQUENCE [LARGE SCALE GENOMIC DNA]</scope>
    <source>
        <strain evidence="3 4">HY188</strain>
    </source>
</reference>
<proteinExistence type="predicted"/>
<organism evidence="3 4">
    <name type="scientific">Tomitella fengzijianii</name>
    <dbReference type="NCBI Taxonomy" id="2597660"/>
    <lineage>
        <taxon>Bacteria</taxon>
        <taxon>Bacillati</taxon>
        <taxon>Actinomycetota</taxon>
        <taxon>Actinomycetes</taxon>
        <taxon>Mycobacteriales</taxon>
        <taxon>Tomitella</taxon>
    </lineage>
</organism>
<protein>
    <submittedName>
        <fullName evidence="3">Penicillin-binding protein 2</fullName>
    </submittedName>
</protein>
<feature type="domain" description="Penicillin binding protein A dimerisation" evidence="2">
    <location>
        <begin position="52"/>
        <end position="141"/>
    </location>
</feature>
<dbReference type="GO" id="GO:0008658">
    <property type="term" value="F:penicillin binding"/>
    <property type="evidence" value="ECO:0007669"/>
    <property type="project" value="InterPro"/>
</dbReference>
<evidence type="ECO:0000259" key="2">
    <source>
        <dbReference type="Pfam" id="PF21922"/>
    </source>
</evidence>
<dbReference type="PANTHER" id="PTHR30627">
    <property type="entry name" value="PEPTIDOGLYCAN D,D-TRANSPEPTIDASE"/>
    <property type="match status" value="1"/>
</dbReference>
<gene>
    <name evidence="3" type="ORF">FO059_00520</name>
</gene>
<dbReference type="GO" id="GO:0005886">
    <property type="term" value="C:plasma membrane"/>
    <property type="evidence" value="ECO:0007669"/>
    <property type="project" value="TreeGrafter"/>
</dbReference>
<name>A0A516WZ41_9ACTN</name>
<evidence type="ECO:0000313" key="4">
    <source>
        <dbReference type="Proteomes" id="UP000317344"/>
    </source>
</evidence>
<dbReference type="RefSeq" id="WP_143905459.1">
    <property type="nucleotide sequence ID" value="NZ_CP041765.1"/>
</dbReference>
<dbReference type="Proteomes" id="UP000317344">
    <property type="component" value="Chromosome"/>
</dbReference>
<dbReference type="PANTHER" id="PTHR30627:SF24">
    <property type="entry name" value="PENICILLIN-BINDING PROTEIN 4B"/>
    <property type="match status" value="1"/>
</dbReference>
<dbReference type="KEGG" id="toy:FO059_00520"/>
<dbReference type="SUPFAM" id="SSF56601">
    <property type="entry name" value="beta-lactamase/transpeptidase-like"/>
    <property type="match status" value="1"/>
</dbReference>
<dbReference type="InterPro" id="IPR054120">
    <property type="entry name" value="PBPA_dimer"/>
</dbReference>
<dbReference type="Gene3D" id="3.40.710.10">
    <property type="entry name" value="DD-peptidase/beta-lactamase superfamily"/>
    <property type="match status" value="1"/>
</dbReference>
<evidence type="ECO:0000259" key="1">
    <source>
        <dbReference type="Pfam" id="PF00905"/>
    </source>
</evidence>